<feature type="transmembrane region" description="Helical" evidence="1">
    <location>
        <begin position="134"/>
        <end position="159"/>
    </location>
</feature>
<sequence length="176" mass="19024">MIRILILLIIAVVVGILNAGIIGALPFPYSEFPLFPLIIALALVLRARPTIFWSILIALAVTDLYRGAGFGIGILCLIFLTMLGHRVSSEMVTHRSLLGCIVIGALVGALWSVSMLTLTAAFEWWHRGAVLFSASSAFITIALQSVITAAACAIVFVLLPRWWHARSPTTINSRGI</sequence>
<evidence type="ECO:0000256" key="1">
    <source>
        <dbReference type="SAM" id="Phobius"/>
    </source>
</evidence>
<evidence type="ECO:0000313" key="3">
    <source>
        <dbReference type="Proteomes" id="UP000176532"/>
    </source>
</evidence>
<keyword evidence="1" id="KW-1133">Transmembrane helix</keyword>
<evidence type="ECO:0000313" key="2">
    <source>
        <dbReference type="EMBL" id="OGH68061.1"/>
    </source>
</evidence>
<gene>
    <name evidence="2" type="ORF">A3C15_00965</name>
</gene>
<reference evidence="2 3" key="1">
    <citation type="journal article" date="2016" name="Nat. Commun.">
        <title>Thousands of microbial genomes shed light on interconnected biogeochemical processes in an aquifer system.</title>
        <authorList>
            <person name="Anantharaman K."/>
            <person name="Brown C.T."/>
            <person name="Hug L.A."/>
            <person name="Sharon I."/>
            <person name="Castelle C.J."/>
            <person name="Probst A.J."/>
            <person name="Thomas B.C."/>
            <person name="Singh A."/>
            <person name="Wilkins M.J."/>
            <person name="Karaoz U."/>
            <person name="Brodie E.L."/>
            <person name="Williams K.H."/>
            <person name="Hubbard S.S."/>
            <person name="Banfield J.F."/>
        </authorList>
    </citation>
    <scope>NUCLEOTIDE SEQUENCE [LARGE SCALE GENOMIC DNA]</scope>
</reference>
<dbReference type="EMBL" id="MFQD01000017">
    <property type="protein sequence ID" value="OGH68061.1"/>
    <property type="molecule type" value="Genomic_DNA"/>
</dbReference>
<feature type="transmembrane region" description="Helical" evidence="1">
    <location>
        <begin position="97"/>
        <end position="122"/>
    </location>
</feature>
<keyword evidence="1" id="KW-0472">Membrane</keyword>
<dbReference type="Proteomes" id="UP000176532">
    <property type="component" value="Unassembled WGS sequence"/>
</dbReference>
<keyword evidence="1" id="KW-0812">Transmembrane</keyword>
<proteinExistence type="predicted"/>
<accession>A0A1F6M8Y3</accession>
<comment type="caution">
    <text evidence="2">The sequence shown here is derived from an EMBL/GenBank/DDBJ whole genome shotgun (WGS) entry which is preliminary data.</text>
</comment>
<dbReference type="AlphaFoldDB" id="A0A1F6M8Y3"/>
<protein>
    <recommendedName>
        <fullName evidence="4">Rod shape-determining protein MreD</fullName>
    </recommendedName>
</protein>
<dbReference type="STRING" id="1798682.A3C15_00965"/>
<name>A0A1F6M8Y3_9BACT</name>
<organism evidence="2 3">
    <name type="scientific">Candidatus Magasanikbacteria bacterium RIFCSPHIGHO2_02_FULL_50_9b</name>
    <dbReference type="NCBI Taxonomy" id="1798682"/>
    <lineage>
        <taxon>Bacteria</taxon>
        <taxon>Candidatus Magasanikiibacteriota</taxon>
    </lineage>
</organism>
<feature type="transmembrane region" description="Helical" evidence="1">
    <location>
        <begin position="6"/>
        <end position="27"/>
    </location>
</feature>
<evidence type="ECO:0008006" key="4">
    <source>
        <dbReference type="Google" id="ProtNLM"/>
    </source>
</evidence>
<feature type="transmembrane region" description="Helical" evidence="1">
    <location>
        <begin position="67"/>
        <end position="85"/>
    </location>
</feature>